<proteinExistence type="predicted"/>
<reference evidence="2 3" key="1">
    <citation type="submission" date="2019-08" db="EMBL/GenBank/DDBJ databases">
        <authorList>
            <person name="Liang Q."/>
        </authorList>
    </citation>
    <scope>NUCLEOTIDE SEQUENCE [LARGE SCALE GENOMIC DNA]</scope>
    <source>
        <strain evidence="2 3">V1718</strain>
    </source>
</reference>
<accession>A0A5B8XUK4</accession>
<name>A0A5B8XUK4_9DELT</name>
<sequence length="135" mass="15028">MKIDLKPHLPMQPVDDPAQKRAEIKEAAQKFEAYLTTQLFKGISKTAEEVGNSPSLATSFFQENFAAHAADLSAERGELGLAKILEKAWTPANLLELQEARGALEKNDQKNDFFSKVPEIGDDDAYEDIDSEYEP</sequence>
<organism evidence="2 3">
    <name type="scientific">Microvenator marinus</name>
    <dbReference type="NCBI Taxonomy" id="2600177"/>
    <lineage>
        <taxon>Bacteria</taxon>
        <taxon>Deltaproteobacteria</taxon>
        <taxon>Bradymonadales</taxon>
        <taxon>Microvenatoraceae</taxon>
        <taxon>Microvenator</taxon>
    </lineage>
</organism>
<evidence type="ECO:0000313" key="3">
    <source>
        <dbReference type="Proteomes" id="UP000321595"/>
    </source>
</evidence>
<protein>
    <submittedName>
        <fullName evidence="2">Uncharacterized protein</fullName>
    </submittedName>
</protein>
<evidence type="ECO:0000256" key="1">
    <source>
        <dbReference type="SAM" id="MobiDB-lite"/>
    </source>
</evidence>
<dbReference type="EMBL" id="CP042467">
    <property type="protein sequence ID" value="QED28608.1"/>
    <property type="molecule type" value="Genomic_DNA"/>
</dbReference>
<evidence type="ECO:0000313" key="2">
    <source>
        <dbReference type="EMBL" id="QED28608.1"/>
    </source>
</evidence>
<keyword evidence="3" id="KW-1185">Reference proteome</keyword>
<dbReference type="Proteomes" id="UP000321595">
    <property type="component" value="Chromosome"/>
</dbReference>
<feature type="compositionally biased region" description="Acidic residues" evidence="1">
    <location>
        <begin position="120"/>
        <end position="135"/>
    </location>
</feature>
<dbReference type="RefSeq" id="WP_146961189.1">
    <property type="nucleotide sequence ID" value="NZ_CP042467.1"/>
</dbReference>
<dbReference type="KEGG" id="bbae:FRD01_15475"/>
<dbReference type="AlphaFoldDB" id="A0A5B8XUK4"/>
<feature type="region of interest" description="Disordered" evidence="1">
    <location>
        <begin position="1"/>
        <end position="21"/>
    </location>
</feature>
<dbReference type="OrthoDB" id="9796740at2"/>
<feature type="region of interest" description="Disordered" evidence="1">
    <location>
        <begin position="111"/>
        <end position="135"/>
    </location>
</feature>
<gene>
    <name evidence="2" type="ORF">FRD01_15475</name>
</gene>